<proteinExistence type="predicted"/>
<sequence>MSNNLVSQQLPIQGIQMGQLEPISNKLDSSMQLGVMGSGISAPALQQMSMPNMQMGMMGLVSADAQSQHISVSSNQMQPLLTMPSDNVMQLGEMDPQAYNLASEQFLLPGKQLGEMGTLLNNVGSQHPSMLNKRKAPIDPTFNNIGLQKMSMPNKRFAQMEHRPWLQQISMPNKLAVQMQLPSNPNTSGVLRSQPPPKRSTYVKAGLQQSSILKNSSGQPSPKVQSESSESVRSKLRESLASALSLVSQKQDKNEAPAAGTKQENSQPSEQTSGTADVSEECKRSLPTKMLSQETSNYTGDSVQNSKSDGLDCQSTTGLRDEDASFSDSFFVKDELLQGNGLSWVLEPVKVDEKNVGTGQKQWHPEVFCRDSGGEVALSPQILASKIEAELYKLFGGVNKKYKEKGRSLLFNLKDRNNPELSERVMSGEIPPERLCSMTAEELASEELSQWRIAKAEELAQMVVLPDSDVDMRRLVKKTHKGEFQVEVEPQDSVSVEVSVGASSLSRMRPKPKQKEASSPSKPEHMKDKGNAASEKVSSETQNVLMIPSSEGSDLMQGLMVDDELKDAEFLPPIVSLDEFMESLNSEPPFENLPVDTGKTTRVSDKDDSQGGSESKSPDATPRDPCDTTSSKPDAVDVKSAKLDADGKSTDNLVKSKVAPPLAIPKGERVWEGLLQLNISSTASVIGIFRSGEKTSAKDWSGFIEIKGRVKLDAFQKFLQELPMSRSRAIMALHFVCKESSAESEHAVLSEVADSYVTDGRVGFAEPAPGVELYFCPPQSKTCEMLAEVLPKDQVDALNAINNGLIGVIVWRKPQITSTISPNSASHHKHNPKKQHSFSRRHPEKDANVNANVTAKPQNLPHAGAKPQSDEDDDDDVPPGFGPPATREEDDLPEFNFSRGSVPSGPQFSTHNLSRGQRMLPFQPHPQTPSRPVDQMRQLVQRYGQPITSGPSGNWQGNRGIGVAVQPWNDDDDDMPEWHPEENKTQIPQSLPVQVHGMQQSILRAHMAQSTAPYQQILQQTMPLQPPMNVMHGRQNSVPSWSTTPVSHNLANAAYQTNYGAPSGLESGQHGMSWRRDAPRSRGF</sequence>
<reference evidence="2" key="1">
    <citation type="journal article" date="2016" name="Nat. Biotechnol.">
        <title>Sequencing wild and cultivated cassava and related species reveals extensive interspecific hybridization and genetic diversity.</title>
        <authorList>
            <person name="Bredeson J.V."/>
            <person name="Lyons J.B."/>
            <person name="Prochnik S.E."/>
            <person name="Wu G.A."/>
            <person name="Ha C.M."/>
            <person name="Edsinger-Gonzales E."/>
            <person name="Grimwood J."/>
            <person name="Schmutz J."/>
            <person name="Rabbi I.Y."/>
            <person name="Egesi C."/>
            <person name="Nauluvula P."/>
            <person name="Lebot V."/>
            <person name="Ndunguru J."/>
            <person name="Mkamilo G."/>
            <person name="Bart R.S."/>
            <person name="Setter T.L."/>
            <person name="Gleadow R.M."/>
            <person name="Kulakow P."/>
            <person name="Ferguson M.E."/>
            <person name="Rounsley S."/>
            <person name="Rokhsar D.S."/>
        </authorList>
    </citation>
    <scope>NUCLEOTIDE SEQUENCE [LARGE SCALE GENOMIC DNA]</scope>
    <source>
        <strain evidence="2">cv. AM560-2</strain>
    </source>
</reference>
<accession>A0ACB7HXH8</accession>
<gene>
    <name evidence="1" type="ORF">MANES_03G065000v8</name>
</gene>
<evidence type="ECO:0000313" key="1">
    <source>
        <dbReference type="EMBL" id="KAG8657373.1"/>
    </source>
</evidence>
<dbReference type="Proteomes" id="UP000091857">
    <property type="component" value="Chromosome 3"/>
</dbReference>
<keyword evidence="2" id="KW-1185">Reference proteome</keyword>
<name>A0ACB7HXH8_MANES</name>
<evidence type="ECO:0000313" key="2">
    <source>
        <dbReference type="Proteomes" id="UP000091857"/>
    </source>
</evidence>
<protein>
    <submittedName>
        <fullName evidence="1">Uncharacterized protein</fullName>
    </submittedName>
</protein>
<organism evidence="1 2">
    <name type="scientific">Manihot esculenta</name>
    <name type="common">Cassava</name>
    <name type="synonym">Jatropha manihot</name>
    <dbReference type="NCBI Taxonomy" id="3983"/>
    <lineage>
        <taxon>Eukaryota</taxon>
        <taxon>Viridiplantae</taxon>
        <taxon>Streptophyta</taxon>
        <taxon>Embryophyta</taxon>
        <taxon>Tracheophyta</taxon>
        <taxon>Spermatophyta</taxon>
        <taxon>Magnoliopsida</taxon>
        <taxon>eudicotyledons</taxon>
        <taxon>Gunneridae</taxon>
        <taxon>Pentapetalae</taxon>
        <taxon>rosids</taxon>
        <taxon>fabids</taxon>
        <taxon>Malpighiales</taxon>
        <taxon>Euphorbiaceae</taxon>
        <taxon>Crotonoideae</taxon>
        <taxon>Manihoteae</taxon>
        <taxon>Manihot</taxon>
    </lineage>
</organism>
<dbReference type="EMBL" id="CM004389">
    <property type="protein sequence ID" value="KAG8657373.1"/>
    <property type="molecule type" value="Genomic_DNA"/>
</dbReference>
<comment type="caution">
    <text evidence="1">The sequence shown here is derived from an EMBL/GenBank/DDBJ whole genome shotgun (WGS) entry which is preliminary data.</text>
</comment>